<dbReference type="InterPro" id="IPR013760">
    <property type="entry name" value="Topo_IIA-like_dom_sf"/>
</dbReference>
<dbReference type="InterPro" id="IPR001241">
    <property type="entry name" value="Topo_IIA"/>
</dbReference>
<dbReference type="EC" id="5.6.2.2" evidence="12"/>
<comment type="cofactor">
    <cofactor evidence="2">
        <name>Ca(2+)</name>
        <dbReference type="ChEBI" id="CHEBI:29108"/>
    </cofactor>
</comment>
<feature type="region of interest" description="Disordered" evidence="14">
    <location>
        <begin position="251"/>
        <end position="275"/>
    </location>
</feature>
<evidence type="ECO:0000256" key="12">
    <source>
        <dbReference type="RuleBase" id="RU362094"/>
    </source>
</evidence>
<dbReference type="GO" id="GO:0005634">
    <property type="term" value="C:nucleus"/>
    <property type="evidence" value="ECO:0007669"/>
    <property type="project" value="TreeGrafter"/>
</dbReference>
<evidence type="ECO:0000256" key="13">
    <source>
        <dbReference type="SAM" id="Coils"/>
    </source>
</evidence>
<feature type="domain" description="2Fe-2S ferredoxin-type" evidence="15">
    <location>
        <begin position="70"/>
        <end position="146"/>
    </location>
</feature>
<dbReference type="PROSITE" id="PS52040">
    <property type="entry name" value="TOPO_IIA"/>
    <property type="match status" value="1"/>
</dbReference>
<dbReference type="Proteomes" id="UP000011087">
    <property type="component" value="Unassembled WGS sequence"/>
</dbReference>
<dbReference type="SUPFAM" id="SSF56719">
    <property type="entry name" value="Type II DNA topoisomerase"/>
    <property type="match status" value="1"/>
</dbReference>
<keyword evidence="8 12" id="KW-0799">Topoisomerase</keyword>
<dbReference type="Gene3D" id="3.10.20.30">
    <property type="match status" value="1"/>
</dbReference>
<keyword evidence="13" id="KW-0175">Coiled coil</keyword>
<dbReference type="Gene3D" id="1.10.268.10">
    <property type="entry name" value="Topoisomerase, domain 3"/>
    <property type="match status" value="1"/>
</dbReference>
<dbReference type="InterPro" id="IPR002205">
    <property type="entry name" value="Topo_IIA_dom_A"/>
</dbReference>
<feature type="domain" description="Topo IIA-type catalytic" evidence="16">
    <location>
        <begin position="1"/>
        <end position="1359"/>
    </location>
</feature>
<name>L1IY62_GUITC</name>
<dbReference type="GO" id="GO:0003918">
    <property type="term" value="F:DNA topoisomerase type II (double strand cut, ATP-hydrolyzing) activity"/>
    <property type="evidence" value="ECO:0007669"/>
    <property type="project" value="UniProtKB-UniRule"/>
</dbReference>
<keyword evidence="9 11" id="KW-0238">DNA-binding</keyword>
<evidence type="ECO:0000256" key="5">
    <source>
        <dbReference type="ARBA" id="ARBA00022714"/>
    </source>
</evidence>
<dbReference type="Gene3D" id="3.90.199.10">
    <property type="entry name" value="Topoisomerase II, domain 5"/>
    <property type="match status" value="2"/>
</dbReference>
<keyword evidence="19" id="KW-1185">Reference proteome</keyword>
<dbReference type="InterPro" id="IPR012675">
    <property type="entry name" value="Beta-grasp_dom_sf"/>
</dbReference>
<evidence type="ECO:0000256" key="8">
    <source>
        <dbReference type="ARBA" id="ARBA00023029"/>
    </source>
</evidence>
<dbReference type="Pfam" id="PF01751">
    <property type="entry name" value="Toprim"/>
    <property type="match status" value="1"/>
</dbReference>
<keyword evidence="12" id="KW-0547">Nucleotide-binding</keyword>
<evidence type="ECO:0000256" key="14">
    <source>
        <dbReference type="SAM" id="MobiDB-lite"/>
    </source>
</evidence>
<evidence type="ECO:0000259" key="15">
    <source>
        <dbReference type="PROSITE" id="PS51085"/>
    </source>
</evidence>
<dbReference type="SUPFAM" id="SSF54211">
    <property type="entry name" value="Ribosomal protein S5 domain 2-like"/>
    <property type="match status" value="1"/>
</dbReference>
<dbReference type="InterPro" id="IPR020568">
    <property type="entry name" value="Ribosomal_Su5_D2-typ_SF"/>
</dbReference>
<reference evidence="17 19" key="1">
    <citation type="journal article" date="2012" name="Nature">
        <title>Algal genomes reveal evolutionary mosaicism and the fate of nucleomorphs.</title>
        <authorList>
            <consortium name="DOE Joint Genome Institute"/>
            <person name="Curtis B.A."/>
            <person name="Tanifuji G."/>
            <person name="Burki F."/>
            <person name="Gruber A."/>
            <person name="Irimia M."/>
            <person name="Maruyama S."/>
            <person name="Arias M.C."/>
            <person name="Ball S.G."/>
            <person name="Gile G.H."/>
            <person name="Hirakawa Y."/>
            <person name="Hopkins J.F."/>
            <person name="Kuo A."/>
            <person name="Rensing S.A."/>
            <person name="Schmutz J."/>
            <person name="Symeonidi A."/>
            <person name="Elias M."/>
            <person name="Eveleigh R.J."/>
            <person name="Herman E.K."/>
            <person name="Klute M.J."/>
            <person name="Nakayama T."/>
            <person name="Obornik M."/>
            <person name="Reyes-Prieto A."/>
            <person name="Armbrust E.V."/>
            <person name="Aves S.J."/>
            <person name="Beiko R.G."/>
            <person name="Coutinho P."/>
            <person name="Dacks J.B."/>
            <person name="Durnford D.G."/>
            <person name="Fast N.M."/>
            <person name="Green B.R."/>
            <person name="Grisdale C.J."/>
            <person name="Hempel F."/>
            <person name="Henrissat B."/>
            <person name="Hoppner M.P."/>
            <person name="Ishida K."/>
            <person name="Kim E."/>
            <person name="Koreny L."/>
            <person name="Kroth P.G."/>
            <person name="Liu Y."/>
            <person name="Malik S.B."/>
            <person name="Maier U.G."/>
            <person name="McRose D."/>
            <person name="Mock T."/>
            <person name="Neilson J.A."/>
            <person name="Onodera N.T."/>
            <person name="Poole A.M."/>
            <person name="Pritham E.J."/>
            <person name="Richards T.A."/>
            <person name="Rocap G."/>
            <person name="Roy S.W."/>
            <person name="Sarai C."/>
            <person name="Schaack S."/>
            <person name="Shirato S."/>
            <person name="Slamovits C.H."/>
            <person name="Spencer D.F."/>
            <person name="Suzuki S."/>
            <person name="Worden A.Z."/>
            <person name="Zauner S."/>
            <person name="Barry K."/>
            <person name="Bell C."/>
            <person name="Bharti A.K."/>
            <person name="Crow J.A."/>
            <person name="Grimwood J."/>
            <person name="Kramer R."/>
            <person name="Lindquist E."/>
            <person name="Lucas S."/>
            <person name="Salamov A."/>
            <person name="McFadden G.I."/>
            <person name="Lane C.E."/>
            <person name="Keeling P.J."/>
            <person name="Gray M.W."/>
            <person name="Grigoriev I.V."/>
            <person name="Archibald J.M."/>
        </authorList>
    </citation>
    <scope>NUCLEOTIDE SEQUENCE</scope>
    <source>
        <strain evidence="17 19">CCMP2712</strain>
    </source>
</reference>
<dbReference type="GO" id="GO:0000712">
    <property type="term" value="P:resolution of meiotic recombination intermediates"/>
    <property type="evidence" value="ECO:0007669"/>
    <property type="project" value="TreeGrafter"/>
</dbReference>
<accession>L1IY62</accession>
<keyword evidence="6" id="KW-0460">Magnesium</keyword>
<dbReference type="Gene3D" id="3.30.565.10">
    <property type="entry name" value="Histidine kinase-like ATPase, C-terminal domain"/>
    <property type="match status" value="1"/>
</dbReference>
<comment type="catalytic activity">
    <reaction evidence="1 12">
        <text>ATP-dependent breakage, passage and rejoining of double-stranded DNA.</text>
        <dbReference type="EC" id="5.6.2.2"/>
    </reaction>
</comment>
<dbReference type="PRINTS" id="PR00418">
    <property type="entry name" value="TPI2FAMILY"/>
</dbReference>
<dbReference type="GO" id="GO:0051537">
    <property type="term" value="F:2 iron, 2 sulfur cluster binding"/>
    <property type="evidence" value="ECO:0007669"/>
    <property type="project" value="UniProtKB-KW"/>
</dbReference>
<dbReference type="OrthoDB" id="276498at2759"/>
<dbReference type="InterPro" id="IPR031660">
    <property type="entry name" value="TOPRIM_C"/>
</dbReference>
<dbReference type="Pfam" id="PF16898">
    <property type="entry name" value="TOPRIM_C"/>
    <property type="match status" value="1"/>
</dbReference>
<dbReference type="OMA" id="AFESLWP"/>
<dbReference type="PANTHER" id="PTHR10169">
    <property type="entry name" value="DNA TOPOISOMERASE/GYRASE"/>
    <property type="match status" value="1"/>
</dbReference>
<dbReference type="Pfam" id="PF00521">
    <property type="entry name" value="DNA_topoisoIV"/>
    <property type="match status" value="1"/>
</dbReference>
<comment type="subunit">
    <text evidence="12">Homodimer.</text>
</comment>
<dbReference type="CDD" id="cd00207">
    <property type="entry name" value="fer2"/>
    <property type="match status" value="1"/>
</dbReference>
<dbReference type="InterPro" id="IPR013758">
    <property type="entry name" value="Topo_IIA_A/C_ab"/>
</dbReference>
<dbReference type="Gene3D" id="3.30.230.10">
    <property type="match status" value="1"/>
</dbReference>
<dbReference type="Pfam" id="PF00204">
    <property type="entry name" value="DNA_gyraseB"/>
    <property type="match status" value="1"/>
</dbReference>
<keyword evidence="5" id="KW-0408">Iron</keyword>
<dbReference type="SUPFAM" id="SSF55874">
    <property type="entry name" value="ATPase domain of HSP90 chaperone/DNA topoisomerase II/histidine kinase"/>
    <property type="match status" value="1"/>
</dbReference>
<evidence type="ECO:0000256" key="9">
    <source>
        <dbReference type="ARBA" id="ARBA00023125"/>
    </source>
</evidence>
<evidence type="ECO:0000256" key="4">
    <source>
        <dbReference type="ARBA" id="ARBA00011080"/>
    </source>
</evidence>
<evidence type="ECO:0000256" key="1">
    <source>
        <dbReference type="ARBA" id="ARBA00000185"/>
    </source>
</evidence>
<evidence type="ECO:0000256" key="7">
    <source>
        <dbReference type="ARBA" id="ARBA00023014"/>
    </source>
</evidence>
<evidence type="ECO:0000313" key="19">
    <source>
        <dbReference type="Proteomes" id="UP000011087"/>
    </source>
</evidence>
<comment type="similarity">
    <text evidence="4 12">Belongs to the type II topoisomerase family.</text>
</comment>
<dbReference type="Pfam" id="PF00111">
    <property type="entry name" value="Fer2"/>
    <property type="match status" value="1"/>
</dbReference>
<dbReference type="eggNOG" id="KOG0355">
    <property type="taxonomic scope" value="Eukaryota"/>
</dbReference>
<organism evidence="17">
    <name type="scientific">Guillardia theta (strain CCMP2712)</name>
    <name type="common">Cryptophyte</name>
    <dbReference type="NCBI Taxonomy" id="905079"/>
    <lineage>
        <taxon>Eukaryota</taxon>
        <taxon>Cryptophyceae</taxon>
        <taxon>Pyrenomonadales</taxon>
        <taxon>Geminigeraceae</taxon>
        <taxon>Guillardia</taxon>
    </lineage>
</organism>
<dbReference type="KEGG" id="gtt:GUITHDRAFT_113071"/>
<dbReference type="GO" id="GO:0005524">
    <property type="term" value="F:ATP binding"/>
    <property type="evidence" value="ECO:0007669"/>
    <property type="project" value="UniProtKB-UniRule"/>
</dbReference>
<dbReference type="InterPro" id="IPR013759">
    <property type="entry name" value="Topo_IIA_B_C"/>
</dbReference>
<evidence type="ECO:0000256" key="2">
    <source>
        <dbReference type="ARBA" id="ARBA00001913"/>
    </source>
</evidence>
<dbReference type="PROSITE" id="PS00197">
    <property type="entry name" value="2FE2S_FER_1"/>
    <property type="match status" value="1"/>
</dbReference>
<keyword evidence="5" id="KW-0479">Metal-binding</keyword>
<dbReference type="SMART" id="SM00433">
    <property type="entry name" value="TOP2c"/>
    <property type="match status" value="1"/>
</dbReference>
<proteinExistence type="inferred from homology"/>
<dbReference type="Gene3D" id="3.30.1490.30">
    <property type="match status" value="1"/>
</dbReference>
<evidence type="ECO:0000256" key="6">
    <source>
        <dbReference type="ARBA" id="ARBA00022842"/>
    </source>
</evidence>
<dbReference type="GO" id="GO:0006265">
    <property type="term" value="P:DNA topological change"/>
    <property type="evidence" value="ECO:0007669"/>
    <property type="project" value="UniProtKB-UniRule"/>
</dbReference>
<dbReference type="RefSeq" id="XP_005827784.1">
    <property type="nucleotide sequence ID" value="XM_005827727.1"/>
</dbReference>
<dbReference type="InterPro" id="IPR036010">
    <property type="entry name" value="2Fe-2S_ferredoxin-like_sf"/>
</dbReference>
<keyword evidence="7" id="KW-0411">Iron-sulfur</keyword>
<dbReference type="Gene3D" id="3.30.1360.40">
    <property type="match status" value="1"/>
</dbReference>
<dbReference type="InterPro" id="IPR013506">
    <property type="entry name" value="Topo_IIA_bsu_dom2"/>
</dbReference>
<dbReference type="EMBL" id="JH993028">
    <property type="protein sequence ID" value="EKX40804.1"/>
    <property type="molecule type" value="Genomic_DNA"/>
</dbReference>
<keyword evidence="10 12" id="KW-0413">Isomerase</keyword>
<gene>
    <name evidence="17" type="ORF">GUITHDRAFT_113071</name>
</gene>
<reference evidence="19" key="2">
    <citation type="submission" date="2012-11" db="EMBL/GenBank/DDBJ databases">
        <authorList>
            <person name="Kuo A."/>
            <person name="Curtis B.A."/>
            <person name="Tanifuji G."/>
            <person name="Burki F."/>
            <person name="Gruber A."/>
            <person name="Irimia M."/>
            <person name="Maruyama S."/>
            <person name="Arias M.C."/>
            <person name="Ball S.G."/>
            <person name="Gile G.H."/>
            <person name="Hirakawa Y."/>
            <person name="Hopkins J.F."/>
            <person name="Rensing S.A."/>
            <person name="Schmutz J."/>
            <person name="Symeonidi A."/>
            <person name="Elias M."/>
            <person name="Eveleigh R.J."/>
            <person name="Herman E.K."/>
            <person name="Klute M.J."/>
            <person name="Nakayama T."/>
            <person name="Obornik M."/>
            <person name="Reyes-Prieto A."/>
            <person name="Armbrust E.V."/>
            <person name="Aves S.J."/>
            <person name="Beiko R.G."/>
            <person name="Coutinho P."/>
            <person name="Dacks J.B."/>
            <person name="Durnford D.G."/>
            <person name="Fast N.M."/>
            <person name="Green B.R."/>
            <person name="Grisdale C."/>
            <person name="Hempe F."/>
            <person name="Henrissat B."/>
            <person name="Hoppner M.P."/>
            <person name="Ishida K.-I."/>
            <person name="Kim E."/>
            <person name="Koreny L."/>
            <person name="Kroth P.G."/>
            <person name="Liu Y."/>
            <person name="Malik S.-B."/>
            <person name="Maier U.G."/>
            <person name="McRose D."/>
            <person name="Mock T."/>
            <person name="Neilson J.A."/>
            <person name="Onodera N.T."/>
            <person name="Poole A.M."/>
            <person name="Pritham E.J."/>
            <person name="Richards T.A."/>
            <person name="Rocap G."/>
            <person name="Roy S.W."/>
            <person name="Sarai C."/>
            <person name="Schaack S."/>
            <person name="Shirato S."/>
            <person name="Slamovits C.H."/>
            <person name="Spencer D.F."/>
            <person name="Suzuki S."/>
            <person name="Worden A.Z."/>
            <person name="Zauner S."/>
            <person name="Barry K."/>
            <person name="Bell C."/>
            <person name="Bharti A.K."/>
            <person name="Crow J.A."/>
            <person name="Grimwood J."/>
            <person name="Kramer R."/>
            <person name="Lindquist E."/>
            <person name="Lucas S."/>
            <person name="Salamov A."/>
            <person name="McFadden G.I."/>
            <person name="Lane C.E."/>
            <person name="Keeling P.J."/>
            <person name="Gray M.W."/>
            <person name="Grigoriev I.V."/>
            <person name="Archibald J.M."/>
        </authorList>
    </citation>
    <scope>NUCLEOTIDE SEQUENCE</scope>
    <source>
        <strain evidence="19">CCMP2712</strain>
    </source>
</reference>
<keyword evidence="12" id="KW-0067">ATP-binding</keyword>
<evidence type="ECO:0000256" key="11">
    <source>
        <dbReference type="PROSITE-ProRule" id="PRU01384"/>
    </source>
</evidence>
<keyword evidence="5" id="KW-0001">2Fe-2S</keyword>
<comment type="caution">
    <text evidence="11">Lacks conserved residue(s) required for the propagation of feature annotation.</text>
</comment>
<dbReference type="InterPro" id="IPR050634">
    <property type="entry name" value="DNA_Topoisomerase_II"/>
</dbReference>
<comment type="cofactor">
    <cofactor evidence="3">
        <name>Mg(2+)</name>
        <dbReference type="ChEBI" id="CHEBI:18420"/>
    </cofactor>
</comment>
<dbReference type="GO" id="GO:0003677">
    <property type="term" value="F:DNA binding"/>
    <property type="evidence" value="ECO:0007669"/>
    <property type="project" value="UniProtKB-UniRule"/>
</dbReference>
<dbReference type="GO" id="GO:0000819">
    <property type="term" value="P:sister chromatid segregation"/>
    <property type="evidence" value="ECO:0007669"/>
    <property type="project" value="TreeGrafter"/>
</dbReference>
<protein>
    <recommendedName>
        <fullName evidence="12">DNA topoisomerase 2</fullName>
        <ecNumber evidence="12">5.6.2.2</ecNumber>
    </recommendedName>
</protein>
<evidence type="ECO:0000256" key="10">
    <source>
        <dbReference type="ARBA" id="ARBA00023235"/>
    </source>
</evidence>
<dbReference type="SUPFAM" id="SSF54292">
    <property type="entry name" value="2Fe-2S ferredoxin-like"/>
    <property type="match status" value="1"/>
</dbReference>
<evidence type="ECO:0000313" key="17">
    <source>
        <dbReference type="EMBL" id="EKX40804.1"/>
    </source>
</evidence>
<evidence type="ECO:0000313" key="18">
    <source>
        <dbReference type="EnsemblProtists" id="EKX40804"/>
    </source>
</evidence>
<dbReference type="FunFam" id="3.40.50.670:FF:000001">
    <property type="entry name" value="DNA topoisomerase 2"/>
    <property type="match status" value="1"/>
</dbReference>
<feature type="coiled-coil region" evidence="13">
    <location>
        <begin position="1322"/>
        <end position="1349"/>
    </location>
</feature>
<dbReference type="PANTHER" id="PTHR10169:SF49">
    <property type="entry name" value="DNA TOPOISOMERASE 2, MITOCHONDRIAL"/>
    <property type="match status" value="1"/>
</dbReference>
<dbReference type="PRINTS" id="PR01158">
    <property type="entry name" value="TOPISMRASEII"/>
</dbReference>
<dbReference type="InterPro" id="IPR014721">
    <property type="entry name" value="Ribsml_uS5_D2-typ_fold_subgr"/>
</dbReference>
<dbReference type="GeneID" id="17297546"/>
<dbReference type="SMART" id="SM00434">
    <property type="entry name" value="TOP4c"/>
    <property type="match status" value="1"/>
</dbReference>
<sequence>MAAALASASGTLAFAPALPSATVSRNAQTSACSLKMGLFDGLFGGGNKNEPPPSQAAVPSERLAPIKGKTIVTFMPSNQQVYARPGERLGDVAQRAGINVPYGCREGVCGTCEAKMRQPTGQINEVRVCRDIVPKTNLDSPDREKMWGDLRGGKKSVSELRGTPEEITVTLQNPNLALKRQQSWEQIKDQAKQKTKDWLDPNYQAPSKRNENAVTMAFMRAWSQSSCFKISMRSFKTPLYGWLERNHGIDKDLSGSSEQASKARDDPEQSQYQKKTQLEHVLLRPDVYVGSMEQVTKQMLVYDVKSSSVRLRSISYIPGLLKIFDEILVNAADNKQRDVATKQIKVKFDKKNATVQVYNDGKGIPVCRHAKYDDVYIPELVMGNLLAGSNFDDTKTRLAGGRHGYGAKLTNIFSSVFTIETVDSSRALLYRQTWRNNMTTCEPPTIEKLTGKAEDYTKVTFTIDLKRFGKKSLDDDTIALWARRVVDVAGCNNGLKCWINGTLVKVRSFQDLMLLYRSALTQEKGAEGAKAVEVIEDNSGRWKVAVGSAVNNSSSELSMSFVNSVWTSRGGTHLKHVQDLFIKYVATVLNNKYKDLDVNERTIRNNMWIGVAALIENPSFDTQGKELLVTPTEKFGSEFKVSRKKMEEVVQKTEIVERIVLEGKLVKDLDKSSKTMGAWSQKRLLLPKLEDANWAGTAKSRECTLILTEGDSAKVVDMVSGLSVLGRDRYGVFPLKGKLINVREATNLQVKNNTELAAIKAILGLQNSATYDLDKKESSAFPLRYGKVMLMTDQDHDGSHIKGLFINMIHAYWPELLRSNQFLFEFVTPIVKVYTGSQDLRKTNKAYKTFFTQIEFKQWWDSLQDKDRNKFHIKYYKGLGTNTAQEGKEYFSNLESHRLSFVYDGKQDDNSITLAFSKDADERKKWIQDHADSVVKDFIDHSKDKLSFTDFVYKELVQYSYASLQRAIPSLIDGCKPSQRKILYACFKRKLNKEIKSEDGLEIEPRYYIPIIPMTLVNGAQGIGTGWSTSIPSYNPFEIITILRSMIRESKGGGGGQESLRKSRELVPWYAGFKGTIQKHKDGERFTCSGCFEVEDTNPLRIRVTELPIGMWTEDFQDHLNRLSDKTEDRAAMISSYTTNNSEAVIDTTITFTEDAEKKLMESGKLNKQELMKVLKLINPISLGNMVLFAADGKIKQYYNPLDILADYFPERMRLYERRKQMQEARLAAQAMRFTNQYRFLGAVASGEFKFEGKSKDELEKELKEKGFNTQEEIEKVFTEKKHVAAPKSEGASLEYVAEEEEEEELKESNNGFAYLLQMPMWSATRERREKLKKQVDQVEGELKRLKGISPEDIWLAELDALETKLGTVIES</sequence>
<dbReference type="InterPro" id="IPR006171">
    <property type="entry name" value="TOPRIM_dom"/>
</dbReference>
<evidence type="ECO:0000259" key="16">
    <source>
        <dbReference type="PROSITE" id="PS52040"/>
    </source>
</evidence>
<dbReference type="PROSITE" id="PS51085">
    <property type="entry name" value="2FE2S_FER_2"/>
    <property type="match status" value="1"/>
</dbReference>
<dbReference type="STRING" id="905079.L1IY62"/>
<comment type="function">
    <text evidence="12">Control of topological states of DNA by transient breakage and subsequent rejoining of DNA strands. Topoisomerase II makes double-strand breaks.</text>
</comment>
<dbReference type="EnsemblProtists" id="EKX40804">
    <property type="protein sequence ID" value="EKX40804"/>
    <property type="gene ID" value="GUITHDRAFT_113071"/>
</dbReference>
<dbReference type="PaxDb" id="55529-EKX40804"/>
<dbReference type="InterPro" id="IPR001041">
    <property type="entry name" value="2Fe-2S_ferredoxin-type"/>
</dbReference>
<evidence type="ECO:0000256" key="3">
    <source>
        <dbReference type="ARBA" id="ARBA00001946"/>
    </source>
</evidence>
<dbReference type="InterPro" id="IPR001154">
    <property type="entry name" value="TopoII_euk"/>
</dbReference>
<dbReference type="Gene3D" id="3.40.50.670">
    <property type="match status" value="1"/>
</dbReference>
<dbReference type="HOGENOM" id="CLU_001935_1_1_1"/>
<dbReference type="InterPro" id="IPR036890">
    <property type="entry name" value="HATPase_C_sf"/>
</dbReference>
<reference evidence="18" key="3">
    <citation type="submission" date="2016-03" db="UniProtKB">
        <authorList>
            <consortium name="EnsemblProtists"/>
        </authorList>
    </citation>
    <scope>IDENTIFICATION</scope>
</reference>
<dbReference type="InterPro" id="IPR006058">
    <property type="entry name" value="2Fe2S_fd_BS"/>
</dbReference>
<dbReference type="InterPro" id="IPR013757">
    <property type="entry name" value="Topo_IIA_A_a_sf"/>
</dbReference>